<gene>
    <name evidence="2" type="ORF">Dpoa569_0000928</name>
</gene>
<accession>A0A5B8I7S0</accession>
<dbReference type="AlphaFoldDB" id="A0A5B8I7S0"/>
<dbReference type="KEGG" id="dic:Dpoa569_0000928"/>
<proteinExistence type="predicted"/>
<organism evidence="2 3">
    <name type="scientific">Dickeya poaceiphila</name>
    <dbReference type="NCBI Taxonomy" id="568768"/>
    <lineage>
        <taxon>Bacteria</taxon>
        <taxon>Pseudomonadati</taxon>
        <taxon>Pseudomonadota</taxon>
        <taxon>Gammaproteobacteria</taxon>
        <taxon>Enterobacterales</taxon>
        <taxon>Pectobacteriaceae</taxon>
        <taxon>Dickeya</taxon>
    </lineage>
</organism>
<sequence>MKKMQVADEKKSARTVNPGKMKSLVWPEANRLRKNLCQALSSPVKNGLHYVPTPLWVIFNKEAS</sequence>
<protein>
    <submittedName>
        <fullName evidence="2">Uncharacterized protein</fullName>
    </submittedName>
</protein>
<feature type="region of interest" description="Disordered" evidence="1">
    <location>
        <begin position="1"/>
        <end position="20"/>
    </location>
</feature>
<evidence type="ECO:0000313" key="2">
    <source>
        <dbReference type="EMBL" id="QDX29197.1"/>
    </source>
</evidence>
<evidence type="ECO:0000256" key="1">
    <source>
        <dbReference type="SAM" id="MobiDB-lite"/>
    </source>
</evidence>
<evidence type="ECO:0000313" key="3">
    <source>
        <dbReference type="Proteomes" id="UP000320591"/>
    </source>
</evidence>
<name>A0A5B8I7S0_9GAMM</name>
<feature type="compositionally biased region" description="Basic and acidic residues" evidence="1">
    <location>
        <begin position="1"/>
        <end position="12"/>
    </location>
</feature>
<reference evidence="2 3" key="1">
    <citation type="journal article" date="2019" name="Environ. Microbiol.">
        <title>The phytopathogenic nature of Dickeya aquatica 174/2 and the dynamic early evolution of Dickeya pathogenicity.</title>
        <authorList>
            <person name="Duprey A."/>
            <person name="Taib N."/>
            <person name="Leonard S."/>
            <person name="Garin T."/>
            <person name="Flandrois J.P."/>
            <person name="Nasser W."/>
            <person name="Brochier-Armanet C."/>
            <person name="Reverchon S."/>
        </authorList>
    </citation>
    <scope>NUCLEOTIDE SEQUENCE [LARGE SCALE GENOMIC DNA]</scope>
    <source>
        <strain evidence="2 3">NCPPB 569</strain>
    </source>
</reference>
<keyword evidence="3" id="KW-1185">Reference proteome</keyword>
<dbReference type="EMBL" id="CP042220">
    <property type="protein sequence ID" value="QDX29197.1"/>
    <property type="molecule type" value="Genomic_DNA"/>
</dbReference>
<dbReference type="Proteomes" id="UP000320591">
    <property type="component" value="Chromosome"/>
</dbReference>